<feature type="region of interest" description="Disordered" evidence="8">
    <location>
        <begin position="1"/>
        <end position="141"/>
    </location>
</feature>
<dbReference type="InterPro" id="IPR050185">
    <property type="entry name" value="Ub_carboxyl-term_hydrolase"/>
</dbReference>
<feature type="compositionally biased region" description="Low complexity" evidence="8">
    <location>
        <begin position="573"/>
        <end position="589"/>
    </location>
</feature>
<dbReference type="Gene3D" id="3.90.70.10">
    <property type="entry name" value="Cysteine proteinases"/>
    <property type="match status" value="1"/>
</dbReference>
<dbReference type="InterPro" id="IPR001394">
    <property type="entry name" value="Peptidase_C19_UCH"/>
</dbReference>
<feature type="domain" description="USP" evidence="9">
    <location>
        <begin position="786"/>
        <end position="1140"/>
    </location>
</feature>
<keyword evidence="6" id="KW-0378">Hydrolase</keyword>
<keyword evidence="4" id="KW-0645">Protease</keyword>
<evidence type="ECO:0000313" key="11">
    <source>
        <dbReference type="Proteomes" id="UP000747399"/>
    </source>
</evidence>
<name>A0A8J4BY06_9CHLO</name>
<dbReference type="PANTHER" id="PTHR21646">
    <property type="entry name" value="UBIQUITIN CARBOXYL-TERMINAL HYDROLASE"/>
    <property type="match status" value="1"/>
</dbReference>
<comment type="similarity">
    <text evidence="2">Belongs to the peptidase C19 family.</text>
</comment>
<evidence type="ECO:0000256" key="3">
    <source>
        <dbReference type="ARBA" id="ARBA00012759"/>
    </source>
</evidence>
<feature type="compositionally biased region" description="Low complexity" evidence="8">
    <location>
        <begin position="491"/>
        <end position="500"/>
    </location>
</feature>
<feature type="compositionally biased region" description="Polar residues" evidence="8">
    <location>
        <begin position="402"/>
        <end position="428"/>
    </location>
</feature>
<dbReference type="InterPro" id="IPR018200">
    <property type="entry name" value="USP_CS"/>
</dbReference>
<dbReference type="Pfam" id="PF00443">
    <property type="entry name" value="UCH"/>
    <property type="match status" value="1"/>
</dbReference>
<dbReference type="EMBL" id="BNCO01000101">
    <property type="protein sequence ID" value="GIL67582.1"/>
    <property type="molecule type" value="Genomic_DNA"/>
</dbReference>
<keyword evidence="5" id="KW-0833">Ubl conjugation pathway</keyword>
<feature type="compositionally biased region" description="Low complexity" evidence="8">
    <location>
        <begin position="65"/>
        <end position="75"/>
    </location>
</feature>
<evidence type="ECO:0000259" key="9">
    <source>
        <dbReference type="PROSITE" id="PS50235"/>
    </source>
</evidence>
<comment type="catalytic activity">
    <reaction evidence="1">
        <text>Thiol-dependent hydrolysis of ester, thioester, amide, peptide and isopeptide bonds formed by the C-terminal Gly of ubiquitin (a 76-residue protein attached to proteins as an intracellular targeting signal).</text>
        <dbReference type="EC" id="3.4.19.12"/>
    </reaction>
</comment>
<dbReference type="PANTHER" id="PTHR21646:SF24">
    <property type="entry name" value="UBIQUITIN CARBOXYL-TERMINAL HYDROLASE"/>
    <property type="match status" value="1"/>
</dbReference>
<feature type="region of interest" description="Disordered" evidence="8">
    <location>
        <begin position="363"/>
        <end position="428"/>
    </location>
</feature>
<proteinExistence type="inferred from homology"/>
<evidence type="ECO:0000256" key="1">
    <source>
        <dbReference type="ARBA" id="ARBA00000707"/>
    </source>
</evidence>
<evidence type="ECO:0000313" key="10">
    <source>
        <dbReference type="EMBL" id="GIL67582.1"/>
    </source>
</evidence>
<feature type="region of interest" description="Disordered" evidence="8">
    <location>
        <begin position="275"/>
        <end position="298"/>
    </location>
</feature>
<dbReference type="GO" id="GO:0016579">
    <property type="term" value="P:protein deubiquitination"/>
    <property type="evidence" value="ECO:0007669"/>
    <property type="project" value="InterPro"/>
</dbReference>
<feature type="compositionally biased region" description="Low complexity" evidence="8">
    <location>
        <begin position="613"/>
        <end position="643"/>
    </location>
</feature>
<accession>A0A8J4BY06</accession>
<dbReference type="PROSITE" id="PS50235">
    <property type="entry name" value="USP_3"/>
    <property type="match status" value="1"/>
</dbReference>
<feature type="region of interest" description="Disordered" evidence="8">
    <location>
        <begin position="542"/>
        <end position="696"/>
    </location>
</feature>
<keyword evidence="7" id="KW-0788">Thiol protease</keyword>
<evidence type="ECO:0000256" key="8">
    <source>
        <dbReference type="SAM" id="MobiDB-lite"/>
    </source>
</evidence>
<dbReference type="EC" id="3.4.19.12" evidence="3"/>
<evidence type="ECO:0000256" key="2">
    <source>
        <dbReference type="ARBA" id="ARBA00009085"/>
    </source>
</evidence>
<feature type="compositionally biased region" description="Gly residues" evidence="8">
    <location>
        <begin position="365"/>
        <end position="375"/>
    </location>
</feature>
<dbReference type="AlphaFoldDB" id="A0A8J4BY06"/>
<feature type="compositionally biased region" description="Gly residues" evidence="8">
    <location>
        <begin position="601"/>
        <end position="612"/>
    </location>
</feature>
<evidence type="ECO:0000256" key="4">
    <source>
        <dbReference type="ARBA" id="ARBA00022670"/>
    </source>
</evidence>
<evidence type="ECO:0000256" key="5">
    <source>
        <dbReference type="ARBA" id="ARBA00022786"/>
    </source>
</evidence>
<evidence type="ECO:0000256" key="7">
    <source>
        <dbReference type="ARBA" id="ARBA00022807"/>
    </source>
</evidence>
<protein>
    <recommendedName>
        <fullName evidence="3">ubiquitinyl hydrolase 1</fullName>
        <ecNumber evidence="3">3.4.19.12</ecNumber>
    </recommendedName>
</protein>
<organism evidence="10 11">
    <name type="scientific">Volvox africanus</name>
    <dbReference type="NCBI Taxonomy" id="51714"/>
    <lineage>
        <taxon>Eukaryota</taxon>
        <taxon>Viridiplantae</taxon>
        <taxon>Chlorophyta</taxon>
        <taxon>core chlorophytes</taxon>
        <taxon>Chlorophyceae</taxon>
        <taxon>CS clade</taxon>
        <taxon>Chlamydomonadales</taxon>
        <taxon>Volvocaceae</taxon>
        <taxon>Volvox</taxon>
    </lineage>
</organism>
<dbReference type="InterPro" id="IPR038765">
    <property type="entry name" value="Papain-like_cys_pep_sf"/>
</dbReference>
<dbReference type="SUPFAM" id="SSF54001">
    <property type="entry name" value="Cysteine proteinases"/>
    <property type="match status" value="1"/>
</dbReference>
<keyword evidence="11" id="KW-1185">Reference proteome</keyword>
<feature type="region of interest" description="Disordered" evidence="8">
    <location>
        <begin position="487"/>
        <end position="519"/>
    </location>
</feature>
<evidence type="ECO:0000256" key="6">
    <source>
        <dbReference type="ARBA" id="ARBA00022801"/>
    </source>
</evidence>
<sequence>MRSDLARAPVNLQAPQRPGLEDYKKPSSGSYTGVARQPSAGRKTPQGKIVLPEFPRRTALGSGGSYASLGAAGRSTSVPRPASRSGGVTQITSGSISTGGSNHAATAAAATTAAAHNSPRGAAPRGPPPGPASILDTLATPSVLSGGGTRASLAQRMNSSSVMDYGTLGGGTSSSTVRIKRQAGSVSGDPITAVAHVAPPGAPSPHYATLIPSADQLRGIYMPSPGVGTSAGGGGVAPVAASGSVGVSAAPSVGRRASMERSAVERIVSRASSFSSQNGASYSAGPGGPPSPVASSGLSSAMAAMAPPPLAASSSASSYHSAIEQPSRLVASGGVVYASQYAHQYGSQASTVYIPNFSQHPPPGGGFYGSTGSGSGHYAQPQRPTPLSISSAAQLPPVVLSHSATGSPQGSQSPLIGSSLPASSAAQHYHQNGSVEYAARTLQRSGSTALSTRPMVGAAVGIGSTAAAAATGGAGRLRALSIALGDDDSASADGGSNSSLRRIQSQDEQPRWSGNGASTAGGAQYVSAVPAATPKPVVSVAASASAEYHPPAQSRTQHPQPQLPQQPPHHYQHPQQQQQQQQHPTCQFHPHAHGPHPHHAGGVGAGAAGPTGVGAALDGSGSSYTSTASSNTSSGGNSSASGVSNGGGSSSKSSVAAAGTGVSSASTSRTTSSISQRSAADALQAHGTQGTGRPGVSAAVAVGQPLRSGHRPTAAAASAGDGSVRSSSEAVLGGAIVRAQSGVTTVSGISLSQQSDYGEGMTACGPLPDLPLVVAPRDAAPGRGCVGLQNLGNTCFMNSILQSLNAVPELVQQFLNPSEKHWSSKAVVAPAYSGLVRDMLSGGQGICVNPSTFLRKVSKHDGRWGDGRQQDSQEFLNSLLEALQAECNRIRIKPVYRELQGKGSEEAQAAEAYDYARTWNDSIVDDIFGGLTQSTIQCHACKRLSHTFEPFLGLAVPIPGGGSGSADSDGGSVSVADCLRAFVECEELQGDDSYKCEACKRRQSHSKRMQIFRPPRVLVLTLKRFAQRPAAPGLFNRFRSPAKNNTPVRLDPEPLDLTPYCNPLGLRGLCVRGRGPVAPLYQLVAVSHHSGSLEGGHYTAQARSCLDGQWYNFNDSCVRREPGRPSGSSSSAYVLFYRLANLPPPLPASSNL</sequence>
<feature type="compositionally biased region" description="Basic residues" evidence="8">
    <location>
        <begin position="590"/>
        <end position="599"/>
    </location>
</feature>
<comment type="caution">
    <text evidence="10">The sequence shown here is derived from an EMBL/GenBank/DDBJ whole genome shotgun (WGS) entry which is preliminary data.</text>
</comment>
<feature type="compositionally biased region" description="Low complexity" evidence="8">
    <location>
        <begin position="650"/>
        <end position="680"/>
    </location>
</feature>
<dbReference type="GO" id="GO:0006508">
    <property type="term" value="P:proteolysis"/>
    <property type="evidence" value="ECO:0007669"/>
    <property type="project" value="UniProtKB-KW"/>
</dbReference>
<dbReference type="PROSITE" id="PS00972">
    <property type="entry name" value="USP_1"/>
    <property type="match status" value="1"/>
</dbReference>
<dbReference type="InterPro" id="IPR028889">
    <property type="entry name" value="USP"/>
</dbReference>
<gene>
    <name evidence="10" type="ORF">Vafri_20952</name>
</gene>
<dbReference type="GO" id="GO:0004843">
    <property type="term" value="F:cysteine-type deubiquitinase activity"/>
    <property type="evidence" value="ECO:0007669"/>
    <property type="project" value="UniProtKB-EC"/>
</dbReference>
<reference evidence="10" key="1">
    <citation type="journal article" date="2021" name="Proc. Natl. Acad. Sci. U.S.A.">
        <title>Three genomes in the algal genus Volvox reveal the fate of a haploid sex-determining region after a transition to homothallism.</title>
        <authorList>
            <person name="Yamamoto K."/>
            <person name="Hamaji T."/>
            <person name="Kawai-Toyooka H."/>
            <person name="Matsuzaki R."/>
            <person name="Takahashi F."/>
            <person name="Nishimura Y."/>
            <person name="Kawachi M."/>
            <person name="Noguchi H."/>
            <person name="Minakuchi Y."/>
            <person name="Umen J.G."/>
            <person name="Toyoda A."/>
            <person name="Nozaki H."/>
        </authorList>
    </citation>
    <scope>NUCLEOTIDE SEQUENCE</scope>
    <source>
        <strain evidence="10">NIES-3780</strain>
    </source>
</reference>
<dbReference type="PROSITE" id="PS00973">
    <property type="entry name" value="USP_2"/>
    <property type="match status" value="1"/>
</dbReference>
<dbReference type="SUPFAM" id="SSF81995">
    <property type="entry name" value="beta-sandwich domain of Sec23/24"/>
    <property type="match status" value="1"/>
</dbReference>
<dbReference type="Proteomes" id="UP000747399">
    <property type="component" value="Unassembled WGS sequence"/>
</dbReference>
<feature type="compositionally biased region" description="Low complexity" evidence="8">
    <location>
        <begin position="85"/>
        <end position="124"/>
    </location>
</feature>